<evidence type="ECO:0000259" key="2">
    <source>
        <dbReference type="SMART" id="SM00198"/>
    </source>
</evidence>
<dbReference type="SMART" id="SM00198">
    <property type="entry name" value="SCP"/>
    <property type="match status" value="1"/>
</dbReference>
<dbReference type="InterPro" id="IPR018244">
    <property type="entry name" value="Allrgn_V5/Tpx1_CS"/>
</dbReference>
<dbReference type="AlphaFoldDB" id="A0A5K3FRP9"/>
<feature type="region of interest" description="Disordered" evidence="1">
    <location>
        <begin position="146"/>
        <end position="184"/>
    </location>
</feature>
<name>A0A5K3FRP9_MESCO</name>
<evidence type="ECO:0000256" key="1">
    <source>
        <dbReference type="SAM" id="MobiDB-lite"/>
    </source>
</evidence>
<dbReference type="InterPro" id="IPR002413">
    <property type="entry name" value="V5_allergen-like"/>
</dbReference>
<evidence type="ECO:0000313" key="3">
    <source>
        <dbReference type="WBParaSite" id="MCU_010633-RA"/>
    </source>
</evidence>
<accession>A0A5K3FRP9</accession>
<dbReference type="PROSITE" id="PS01010">
    <property type="entry name" value="CRISP_2"/>
    <property type="match status" value="1"/>
</dbReference>
<dbReference type="InterPro" id="IPR014044">
    <property type="entry name" value="CAP_dom"/>
</dbReference>
<organism evidence="3">
    <name type="scientific">Mesocestoides corti</name>
    <name type="common">Flatworm</name>
    <dbReference type="NCBI Taxonomy" id="53468"/>
    <lineage>
        <taxon>Eukaryota</taxon>
        <taxon>Metazoa</taxon>
        <taxon>Spiralia</taxon>
        <taxon>Lophotrochozoa</taxon>
        <taxon>Platyhelminthes</taxon>
        <taxon>Cestoda</taxon>
        <taxon>Eucestoda</taxon>
        <taxon>Cyclophyllidea</taxon>
        <taxon>Mesocestoididae</taxon>
        <taxon>Mesocestoides</taxon>
    </lineage>
</organism>
<dbReference type="SUPFAM" id="SSF55797">
    <property type="entry name" value="PR-1-like"/>
    <property type="match status" value="1"/>
</dbReference>
<dbReference type="InterPro" id="IPR035940">
    <property type="entry name" value="CAP_sf"/>
</dbReference>
<dbReference type="PRINTS" id="PR00838">
    <property type="entry name" value="V5ALLERGEN"/>
</dbReference>
<dbReference type="Gene3D" id="3.40.33.10">
    <property type="entry name" value="CAP"/>
    <property type="match status" value="1"/>
</dbReference>
<dbReference type="CDD" id="cd05380">
    <property type="entry name" value="CAP_euk"/>
    <property type="match status" value="1"/>
</dbReference>
<proteinExistence type="predicted"/>
<reference evidence="3" key="1">
    <citation type="submission" date="2019-11" db="UniProtKB">
        <authorList>
            <consortium name="WormBaseParasite"/>
        </authorList>
    </citation>
    <scope>IDENTIFICATION</scope>
</reference>
<protein>
    <submittedName>
        <fullName evidence="3">SCP domain-containing protein</fullName>
    </submittedName>
</protein>
<dbReference type="Pfam" id="PF00188">
    <property type="entry name" value="CAP"/>
    <property type="match status" value="1"/>
</dbReference>
<feature type="domain" description="SCP" evidence="2">
    <location>
        <begin position="1"/>
        <end position="116"/>
    </location>
</feature>
<dbReference type="WBParaSite" id="MCU_010633-RA">
    <property type="protein sequence ID" value="MCU_010633-RA"/>
    <property type="gene ID" value="MCU_010633"/>
</dbReference>
<dbReference type="PRINTS" id="PR00837">
    <property type="entry name" value="V5TPXLIKE"/>
</dbReference>
<dbReference type="PANTHER" id="PTHR10334">
    <property type="entry name" value="CYSTEINE-RICH SECRETORY PROTEIN-RELATED"/>
    <property type="match status" value="1"/>
</dbReference>
<dbReference type="GO" id="GO:0005576">
    <property type="term" value="C:extracellular region"/>
    <property type="evidence" value="ECO:0007669"/>
    <property type="project" value="InterPro"/>
</dbReference>
<feature type="compositionally biased region" description="Basic and acidic residues" evidence="1">
    <location>
        <begin position="146"/>
        <end position="170"/>
    </location>
</feature>
<dbReference type="InterPro" id="IPR001283">
    <property type="entry name" value="CRISP-related"/>
</dbReference>
<sequence length="184" mass="21475">MEMERLALNWVKGCRFEHPDPDVYPQYKNIGQSLAILTIDTPDWLRIAQNWFDEVEDYDYASNRCRGVCIHYTQMIWAASNEVGCAAYRCDSIRPKGRKPPYLLACQYKPKGNLHGQKPYESGRSCSKCPKGSVCKRNLCVPRQPVTEERPNNRREPVQPREVEREDPMRKCLARRTRPDSLDR</sequence>